<name>A0A842HFT8_9BACT</name>
<evidence type="ECO:0000256" key="4">
    <source>
        <dbReference type="ARBA" id="ARBA00008236"/>
    </source>
</evidence>
<reference evidence="10 11" key="1">
    <citation type="submission" date="2020-07" db="EMBL/GenBank/DDBJ databases">
        <authorList>
            <person name="Feng X."/>
        </authorList>
    </citation>
    <scope>NUCLEOTIDE SEQUENCE [LARGE SCALE GENOMIC DNA]</scope>
    <source>
        <strain evidence="10 11">JCM31066</strain>
    </source>
</reference>
<dbReference type="AlphaFoldDB" id="A0A842HFT8"/>
<dbReference type="SUPFAM" id="SSF144052">
    <property type="entry name" value="Thermophilic metalloprotease-like"/>
    <property type="match status" value="1"/>
</dbReference>
<keyword evidence="5 10" id="KW-0031">Aminopeptidase</keyword>
<proteinExistence type="inferred from homology"/>
<dbReference type="GO" id="GO:0008237">
    <property type="term" value="F:metallopeptidase activity"/>
    <property type="evidence" value="ECO:0007669"/>
    <property type="project" value="UniProtKB-KW"/>
</dbReference>
<dbReference type="InterPro" id="IPR035097">
    <property type="entry name" value="M29_N-terminal"/>
</dbReference>
<dbReference type="PANTHER" id="PTHR34448">
    <property type="entry name" value="AMINOPEPTIDASE"/>
    <property type="match status" value="1"/>
</dbReference>
<organism evidence="10 11">
    <name type="scientific">Ruficoccus amylovorans</name>
    <dbReference type="NCBI Taxonomy" id="1804625"/>
    <lineage>
        <taxon>Bacteria</taxon>
        <taxon>Pseudomonadati</taxon>
        <taxon>Verrucomicrobiota</taxon>
        <taxon>Opitutia</taxon>
        <taxon>Puniceicoccales</taxon>
        <taxon>Cerasicoccaceae</taxon>
        <taxon>Ruficoccus</taxon>
    </lineage>
</organism>
<evidence type="ECO:0000256" key="9">
    <source>
        <dbReference type="ARBA" id="ARBA00023049"/>
    </source>
</evidence>
<dbReference type="GO" id="GO:0046872">
    <property type="term" value="F:metal ion binding"/>
    <property type="evidence" value="ECO:0007669"/>
    <property type="project" value="UniProtKB-KW"/>
</dbReference>
<accession>A0A842HFT8</accession>
<dbReference type="GO" id="GO:0006508">
    <property type="term" value="P:proteolysis"/>
    <property type="evidence" value="ECO:0007669"/>
    <property type="project" value="UniProtKB-KW"/>
</dbReference>
<evidence type="ECO:0000256" key="7">
    <source>
        <dbReference type="ARBA" id="ARBA00022723"/>
    </source>
</evidence>
<keyword evidence="6" id="KW-0645">Protease</keyword>
<comment type="cofactor">
    <cofactor evidence="2">
        <name>Mg(2+)</name>
        <dbReference type="ChEBI" id="CHEBI:18420"/>
    </cofactor>
</comment>
<dbReference type="InterPro" id="IPR052170">
    <property type="entry name" value="M29_Exopeptidase"/>
</dbReference>
<protein>
    <submittedName>
        <fullName evidence="10">Aminopeptidase</fullName>
    </submittedName>
</protein>
<dbReference type="PANTHER" id="PTHR34448:SF1">
    <property type="entry name" value="BLL6088 PROTEIN"/>
    <property type="match status" value="1"/>
</dbReference>
<dbReference type="Pfam" id="PF02073">
    <property type="entry name" value="Peptidase_M29"/>
    <property type="match status" value="1"/>
</dbReference>
<dbReference type="Gene3D" id="3.40.1830.10">
    <property type="entry name" value="Thermophilic metalloprotease (M29)"/>
    <property type="match status" value="1"/>
</dbReference>
<evidence type="ECO:0000256" key="6">
    <source>
        <dbReference type="ARBA" id="ARBA00022670"/>
    </source>
</evidence>
<evidence type="ECO:0000313" key="10">
    <source>
        <dbReference type="EMBL" id="MBC2595139.1"/>
    </source>
</evidence>
<comment type="cofactor">
    <cofactor evidence="3">
        <name>Zn(2+)</name>
        <dbReference type="ChEBI" id="CHEBI:29105"/>
    </cofactor>
</comment>
<dbReference type="InterPro" id="IPR000787">
    <property type="entry name" value="Peptidase_M29"/>
</dbReference>
<dbReference type="Proteomes" id="UP000546464">
    <property type="component" value="Unassembled WGS sequence"/>
</dbReference>
<dbReference type="EMBL" id="JACHVB010000035">
    <property type="protein sequence ID" value="MBC2595139.1"/>
    <property type="molecule type" value="Genomic_DNA"/>
</dbReference>
<keyword evidence="7" id="KW-0479">Metal-binding</keyword>
<evidence type="ECO:0000256" key="5">
    <source>
        <dbReference type="ARBA" id="ARBA00022438"/>
    </source>
</evidence>
<comment type="caution">
    <text evidence="10">The sequence shown here is derived from an EMBL/GenBank/DDBJ whole genome shotgun (WGS) entry which is preliminary data.</text>
</comment>
<keyword evidence="11" id="KW-1185">Reference proteome</keyword>
<dbReference type="RefSeq" id="WP_185676102.1">
    <property type="nucleotide sequence ID" value="NZ_JACHVB010000035.1"/>
</dbReference>
<sequence>MDSRYEELATVLTGFSCSLKRGEHVLIDAFDIPAGMVVALIRAARKRGAVPHVLEHNARIQRELVMKGTPEQFAGLAEIELARMKNMAAYIAVRGSHNIFESSDVPSKQMTAYMHAMKPVLDHRVNHTKWVVLRWPTPAMAQQAMMSTEAFEDFYFRVCTLDYARMKPGMAALKKLMEKTDRVQLKGPGTDLSFSIKGIAAIPCGGQYNIPDGEVFTAPVRDSVEGVISYNAPTVYQGVSFDNVRLVFKQGKIVEATSSNTKKLNQILDSDEGARYIGEFAIGFNPYVTEPMRDILFDEKIAGSFHFTPGQAYENADNGNRSQVHWDLVNIQRKDWGGGEIIFDGKVIRKDGIFLPKTLHKLNPEYLMGK</sequence>
<gene>
    <name evidence="10" type="ORF">H5P28_12800</name>
</gene>
<evidence type="ECO:0000313" key="11">
    <source>
        <dbReference type="Proteomes" id="UP000546464"/>
    </source>
</evidence>
<keyword evidence="8" id="KW-0378">Hydrolase</keyword>
<comment type="cofactor">
    <cofactor evidence="1">
        <name>Co(2+)</name>
        <dbReference type="ChEBI" id="CHEBI:48828"/>
    </cofactor>
</comment>
<keyword evidence="9" id="KW-0482">Metalloprotease</keyword>
<evidence type="ECO:0000256" key="8">
    <source>
        <dbReference type="ARBA" id="ARBA00022801"/>
    </source>
</evidence>
<dbReference type="GO" id="GO:0004177">
    <property type="term" value="F:aminopeptidase activity"/>
    <property type="evidence" value="ECO:0007669"/>
    <property type="project" value="UniProtKB-KW"/>
</dbReference>
<evidence type="ECO:0000256" key="2">
    <source>
        <dbReference type="ARBA" id="ARBA00001946"/>
    </source>
</evidence>
<evidence type="ECO:0000256" key="3">
    <source>
        <dbReference type="ARBA" id="ARBA00001947"/>
    </source>
</evidence>
<comment type="similarity">
    <text evidence="4">Belongs to the peptidase M29 family.</text>
</comment>
<evidence type="ECO:0000256" key="1">
    <source>
        <dbReference type="ARBA" id="ARBA00001941"/>
    </source>
</evidence>